<dbReference type="Proteomes" id="UP000054217">
    <property type="component" value="Unassembled WGS sequence"/>
</dbReference>
<protein>
    <submittedName>
        <fullName evidence="1">Uncharacterized protein</fullName>
    </submittedName>
</protein>
<sequence length="62" mass="6915">MDRRKLVGIGNLSPDGHLAATHRYQTEQPACRTRFSLSERKGYGEDITAPYKSLHGQTSPIT</sequence>
<dbReference type="EMBL" id="KN831949">
    <property type="protein sequence ID" value="KIO11576.1"/>
    <property type="molecule type" value="Genomic_DNA"/>
</dbReference>
<keyword evidence="2" id="KW-1185">Reference proteome</keyword>
<evidence type="ECO:0000313" key="1">
    <source>
        <dbReference type="EMBL" id="KIO11576.1"/>
    </source>
</evidence>
<reference evidence="1 2" key="1">
    <citation type="submission" date="2014-04" db="EMBL/GenBank/DDBJ databases">
        <authorList>
            <consortium name="DOE Joint Genome Institute"/>
            <person name="Kuo A."/>
            <person name="Kohler A."/>
            <person name="Costa M.D."/>
            <person name="Nagy L.G."/>
            <person name="Floudas D."/>
            <person name="Copeland A."/>
            <person name="Barry K.W."/>
            <person name="Cichocki N."/>
            <person name="Veneault-Fourrey C."/>
            <person name="LaButti K."/>
            <person name="Lindquist E.A."/>
            <person name="Lipzen A."/>
            <person name="Lundell T."/>
            <person name="Morin E."/>
            <person name="Murat C."/>
            <person name="Sun H."/>
            <person name="Tunlid A."/>
            <person name="Henrissat B."/>
            <person name="Grigoriev I.V."/>
            <person name="Hibbett D.S."/>
            <person name="Martin F."/>
            <person name="Nordberg H.P."/>
            <person name="Cantor M.N."/>
            <person name="Hua S.X."/>
        </authorList>
    </citation>
    <scope>NUCLEOTIDE SEQUENCE [LARGE SCALE GENOMIC DNA]</scope>
    <source>
        <strain evidence="1 2">Marx 270</strain>
    </source>
</reference>
<gene>
    <name evidence="1" type="ORF">M404DRAFT_994326</name>
</gene>
<dbReference type="HOGENOM" id="CLU_2905128_0_0_1"/>
<accession>A0A0C3PR97</accession>
<organism evidence="1 2">
    <name type="scientific">Pisolithus tinctorius Marx 270</name>
    <dbReference type="NCBI Taxonomy" id="870435"/>
    <lineage>
        <taxon>Eukaryota</taxon>
        <taxon>Fungi</taxon>
        <taxon>Dikarya</taxon>
        <taxon>Basidiomycota</taxon>
        <taxon>Agaricomycotina</taxon>
        <taxon>Agaricomycetes</taxon>
        <taxon>Agaricomycetidae</taxon>
        <taxon>Boletales</taxon>
        <taxon>Sclerodermatineae</taxon>
        <taxon>Pisolithaceae</taxon>
        <taxon>Pisolithus</taxon>
    </lineage>
</organism>
<dbReference type="InParanoid" id="A0A0C3PR97"/>
<name>A0A0C3PR97_PISTI</name>
<proteinExistence type="predicted"/>
<dbReference type="AlphaFoldDB" id="A0A0C3PR97"/>
<evidence type="ECO:0000313" key="2">
    <source>
        <dbReference type="Proteomes" id="UP000054217"/>
    </source>
</evidence>
<reference evidence="2" key="2">
    <citation type="submission" date="2015-01" db="EMBL/GenBank/DDBJ databases">
        <title>Evolutionary Origins and Diversification of the Mycorrhizal Mutualists.</title>
        <authorList>
            <consortium name="DOE Joint Genome Institute"/>
            <consortium name="Mycorrhizal Genomics Consortium"/>
            <person name="Kohler A."/>
            <person name="Kuo A."/>
            <person name="Nagy L.G."/>
            <person name="Floudas D."/>
            <person name="Copeland A."/>
            <person name="Barry K.W."/>
            <person name="Cichocki N."/>
            <person name="Veneault-Fourrey C."/>
            <person name="LaButti K."/>
            <person name="Lindquist E.A."/>
            <person name="Lipzen A."/>
            <person name="Lundell T."/>
            <person name="Morin E."/>
            <person name="Murat C."/>
            <person name="Riley R."/>
            <person name="Ohm R."/>
            <person name="Sun H."/>
            <person name="Tunlid A."/>
            <person name="Henrissat B."/>
            <person name="Grigoriev I.V."/>
            <person name="Hibbett D.S."/>
            <person name="Martin F."/>
        </authorList>
    </citation>
    <scope>NUCLEOTIDE SEQUENCE [LARGE SCALE GENOMIC DNA]</scope>
    <source>
        <strain evidence="2">Marx 270</strain>
    </source>
</reference>